<dbReference type="SUPFAM" id="SSF141457">
    <property type="entry name" value="BH3618-like"/>
    <property type="match status" value="1"/>
</dbReference>
<keyword evidence="1 4" id="KW-0963">Cytoplasm</keyword>
<comment type="caution">
    <text evidence="5">The sequence shown here is derived from an EMBL/GenBank/DDBJ whole genome shotgun (WGS) entry which is preliminary data.</text>
</comment>
<comment type="subunit">
    <text evidence="4">Interacts with translational regulator CsrA and flagellin(s).</text>
</comment>
<dbReference type="PANTHER" id="PTHR39190:SF1">
    <property type="entry name" value="FLAGELLAR ASSEMBLY FACTOR FLIW"/>
    <property type="match status" value="1"/>
</dbReference>
<organism evidence="5 6">
    <name type="scientific">Blastococcus deserti</name>
    <dbReference type="NCBI Taxonomy" id="2259033"/>
    <lineage>
        <taxon>Bacteria</taxon>
        <taxon>Bacillati</taxon>
        <taxon>Actinomycetota</taxon>
        <taxon>Actinomycetes</taxon>
        <taxon>Geodermatophilales</taxon>
        <taxon>Geodermatophilaceae</taxon>
        <taxon>Blastococcus</taxon>
    </lineage>
</organism>
<evidence type="ECO:0000256" key="2">
    <source>
        <dbReference type="ARBA" id="ARBA00022795"/>
    </source>
</evidence>
<evidence type="ECO:0000313" key="5">
    <source>
        <dbReference type="EMBL" id="MFD2091947.1"/>
    </source>
</evidence>
<comment type="subcellular location">
    <subcellularLocation>
        <location evidence="4">Cytoplasm</location>
    </subcellularLocation>
</comment>
<dbReference type="Pfam" id="PF02623">
    <property type="entry name" value="FliW"/>
    <property type="match status" value="1"/>
</dbReference>
<comment type="similarity">
    <text evidence="4">Belongs to the FliW family.</text>
</comment>
<accession>A0ABW4XA01</accession>
<proteinExistence type="inferred from homology"/>
<keyword evidence="4" id="KW-0143">Chaperone</keyword>
<dbReference type="EMBL" id="JBHUHP010000009">
    <property type="protein sequence ID" value="MFD2091947.1"/>
    <property type="molecule type" value="Genomic_DNA"/>
</dbReference>
<sequence length="151" mass="15909">MTPFPALTLADAPAGTPAVVPATARVQILSLAEPLPGFPGYRDYVLVPAEDAGRLAWLQSVAPDGPRFLVASAADWFPDYAPTLPGAVCVELGLADTREARLHCLVTVPVGDVAGATANLRAPVVVNPATHRARQVVLLDAAHPIRRPLRR</sequence>
<keyword evidence="5" id="KW-0282">Flagellum</keyword>
<evidence type="ECO:0000313" key="6">
    <source>
        <dbReference type="Proteomes" id="UP001597402"/>
    </source>
</evidence>
<dbReference type="Proteomes" id="UP001597402">
    <property type="component" value="Unassembled WGS sequence"/>
</dbReference>
<comment type="function">
    <text evidence="4">Acts as an anti-CsrA protein, binds CsrA and prevents it from repressing translation of its target genes, one of which is flagellin. Binds to flagellin and participates in the assembly of the flagellum.</text>
</comment>
<dbReference type="HAMAP" id="MF_01185">
    <property type="entry name" value="FliW"/>
    <property type="match status" value="1"/>
</dbReference>
<evidence type="ECO:0000256" key="1">
    <source>
        <dbReference type="ARBA" id="ARBA00022490"/>
    </source>
</evidence>
<reference evidence="6" key="1">
    <citation type="journal article" date="2019" name="Int. J. Syst. Evol. Microbiol.">
        <title>The Global Catalogue of Microorganisms (GCM) 10K type strain sequencing project: providing services to taxonomists for standard genome sequencing and annotation.</title>
        <authorList>
            <consortium name="The Broad Institute Genomics Platform"/>
            <consortium name="The Broad Institute Genome Sequencing Center for Infectious Disease"/>
            <person name="Wu L."/>
            <person name="Ma J."/>
        </authorList>
    </citation>
    <scope>NUCLEOTIDE SEQUENCE [LARGE SCALE GENOMIC DNA]</scope>
    <source>
        <strain evidence="6">JCM 3338</strain>
    </source>
</reference>
<evidence type="ECO:0000256" key="4">
    <source>
        <dbReference type="HAMAP-Rule" id="MF_01185"/>
    </source>
</evidence>
<dbReference type="RefSeq" id="WP_376874839.1">
    <property type="nucleotide sequence ID" value="NZ_JBHUHP010000009.1"/>
</dbReference>
<dbReference type="InterPro" id="IPR003775">
    <property type="entry name" value="Flagellar_assembly_factor_FliW"/>
</dbReference>
<dbReference type="InterPro" id="IPR024046">
    <property type="entry name" value="Flagellar_assmbl_FliW_dom_sf"/>
</dbReference>
<name>A0ABW4XA01_9ACTN</name>
<dbReference type="PANTHER" id="PTHR39190">
    <property type="entry name" value="FLAGELLAR ASSEMBLY FACTOR FLIW"/>
    <property type="match status" value="1"/>
</dbReference>
<protein>
    <recommendedName>
        <fullName evidence="4">Flagellar assembly factor FliW</fullName>
    </recommendedName>
</protein>
<keyword evidence="6" id="KW-1185">Reference proteome</keyword>
<dbReference type="Gene3D" id="2.30.290.10">
    <property type="entry name" value="BH3618-like"/>
    <property type="match status" value="1"/>
</dbReference>
<gene>
    <name evidence="4 5" type="primary">fliW</name>
    <name evidence="5" type="ORF">ACFSHS_10240</name>
</gene>
<keyword evidence="5" id="KW-0969">Cilium</keyword>
<keyword evidence="3 4" id="KW-0810">Translation regulation</keyword>
<keyword evidence="5" id="KW-0966">Cell projection</keyword>
<keyword evidence="2 4" id="KW-1005">Bacterial flagellum biogenesis</keyword>
<evidence type="ECO:0000256" key="3">
    <source>
        <dbReference type="ARBA" id="ARBA00022845"/>
    </source>
</evidence>